<reference evidence="3" key="1">
    <citation type="submission" date="2025-08" db="UniProtKB">
        <authorList>
            <consortium name="RefSeq"/>
        </authorList>
    </citation>
    <scope>IDENTIFICATION</scope>
    <source>
        <strain evidence="3">11010-0011.00</strain>
        <tissue evidence="3">Whole body</tissue>
    </source>
</reference>
<keyword evidence="2" id="KW-1185">Reference proteome</keyword>
<dbReference type="GeneID" id="115634364"/>
<feature type="transmembrane region" description="Helical" evidence="1">
    <location>
        <begin position="115"/>
        <end position="135"/>
    </location>
</feature>
<sequence length="218" mass="25137">MFQLVPFEHQLCLLGSSFDVIADACKSTDSIGLVSLIQGPRLRYWKRYLVSCCQGEPACYSLLYWMLFVLSLYGALQSMYAFAAYFFTEDPKRLTMWYNHRFYIIPRRLARQLRYVSAFVSINAWLLLAYATVFVSPPHMVPWLCVFGGIFICRLIGFCKEICCGAVHDRKIESFVGLAITLLTIGFVHRSMLAFQVSLQTHKREVLMLWKPLMVGVK</sequence>
<name>A0A6J2UHG4_DROLE</name>
<proteinExistence type="predicted"/>
<keyword evidence="1" id="KW-0812">Transmembrane</keyword>
<evidence type="ECO:0000313" key="2">
    <source>
        <dbReference type="Proteomes" id="UP000504634"/>
    </source>
</evidence>
<dbReference type="RefSeq" id="XP_030387886.1">
    <property type="nucleotide sequence ID" value="XM_030532026.1"/>
</dbReference>
<protein>
    <submittedName>
        <fullName evidence="3">Uncharacterized protein LOC115634364</fullName>
    </submittedName>
</protein>
<feature type="transmembrane region" description="Helical" evidence="1">
    <location>
        <begin position="141"/>
        <end position="163"/>
    </location>
</feature>
<feature type="transmembrane region" description="Helical" evidence="1">
    <location>
        <begin position="175"/>
        <end position="199"/>
    </location>
</feature>
<dbReference type="AlphaFoldDB" id="A0A6J2UHG4"/>
<evidence type="ECO:0000313" key="3">
    <source>
        <dbReference type="RefSeq" id="XP_030387886.1"/>
    </source>
</evidence>
<organism evidence="2 3">
    <name type="scientific">Drosophila lebanonensis</name>
    <name type="common">Fruit fly</name>
    <name type="synonym">Scaptodrosophila lebanonensis</name>
    <dbReference type="NCBI Taxonomy" id="7225"/>
    <lineage>
        <taxon>Eukaryota</taxon>
        <taxon>Metazoa</taxon>
        <taxon>Ecdysozoa</taxon>
        <taxon>Arthropoda</taxon>
        <taxon>Hexapoda</taxon>
        <taxon>Insecta</taxon>
        <taxon>Pterygota</taxon>
        <taxon>Neoptera</taxon>
        <taxon>Endopterygota</taxon>
        <taxon>Diptera</taxon>
        <taxon>Brachycera</taxon>
        <taxon>Muscomorpha</taxon>
        <taxon>Ephydroidea</taxon>
        <taxon>Drosophilidae</taxon>
        <taxon>Scaptodrosophila</taxon>
    </lineage>
</organism>
<gene>
    <name evidence="3" type="primary">LOC115634364</name>
</gene>
<feature type="transmembrane region" description="Helical" evidence="1">
    <location>
        <begin position="62"/>
        <end position="87"/>
    </location>
</feature>
<accession>A0A6J2UHG4</accession>
<keyword evidence="1" id="KW-1133">Transmembrane helix</keyword>
<dbReference type="Proteomes" id="UP000504634">
    <property type="component" value="Unplaced"/>
</dbReference>
<dbReference type="OrthoDB" id="7835578at2759"/>
<keyword evidence="1" id="KW-0472">Membrane</keyword>
<evidence type="ECO:0000256" key="1">
    <source>
        <dbReference type="SAM" id="Phobius"/>
    </source>
</evidence>